<protein>
    <submittedName>
        <fullName evidence="4">Putative ring and ubiquitin domain containing protein</fullName>
    </submittedName>
</protein>
<dbReference type="OrthoDB" id="428577at2759"/>
<dbReference type="CDD" id="cd16448">
    <property type="entry name" value="RING-H2"/>
    <property type="match status" value="1"/>
</dbReference>
<dbReference type="PROSITE" id="PS00299">
    <property type="entry name" value="UBIQUITIN_1"/>
    <property type="match status" value="1"/>
</dbReference>
<dbReference type="InterPro" id="IPR019956">
    <property type="entry name" value="Ubiquitin_dom"/>
</dbReference>
<evidence type="ECO:0000313" key="5">
    <source>
        <dbReference type="Proteomes" id="UP000324800"/>
    </source>
</evidence>
<dbReference type="PROSITE" id="PS50053">
    <property type="entry name" value="UBIQUITIN_2"/>
    <property type="match status" value="2"/>
</dbReference>
<dbReference type="Gene3D" id="3.30.40.10">
    <property type="entry name" value="Zinc/RING finger domain, C3HC4 (zinc finger)"/>
    <property type="match status" value="1"/>
</dbReference>
<dbReference type="InterPro" id="IPR029071">
    <property type="entry name" value="Ubiquitin-like_domsf"/>
</dbReference>
<dbReference type="SUPFAM" id="SSF54236">
    <property type="entry name" value="Ubiquitin-like"/>
    <property type="match status" value="2"/>
</dbReference>
<dbReference type="PRINTS" id="PR00348">
    <property type="entry name" value="UBIQUITIN"/>
</dbReference>
<dbReference type="FunFam" id="3.10.20.90:FF:000205">
    <property type="entry name" value="2'-5'-oligoadenylate synthase-like protein 2"/>
    <property type="match status" value="1"/>
</dbReference>
<dbReference type="InterPro" id="IPR000626">
    <property type="entry name" value="Ubiquitin-like_dom"/>
</dbReference>
<evidence type="ECO:0000313" key="4">
    <source>
        <dbReference type="EMBL" id="KAA6401788.1"/>
    </source>
</evidence>
<dbReference type="Proteomes" id="UP000324800">
    <property type="component" value="Unassembled WGS sequence"/>
</dbReference>
<dbReference type="SMART" id="SM00213">
    <property type="entry name" value="UBQ"/>
    <property type="match status" value="2"/>
</dbReference>
<feature type="domain" description="Ubiquitin-like" evidence="2">
    <location>
        <begin position="174"/>
        <end position="249"/>
    </location>
</feature>
<dbReference type="InterPro" id="IPR050158">
    <property type="entry name" value="Ubiquitin_ubiquitin-like"/>
</dbReference>
<organism evidence="4 5">
    <name type="scientific">Streblomastix strix</name>
    <dbReference type="NCBI Taxonomy" id="222440"/>
    <lineage>
        <taxon>Eukaryota</taxon>
        <taxon>Metamonada</taxon>
        <taxon>Preaxostyla</taxon>
        <taxon>Oxymonadida</taxon>
        <taxon>Streblomastigidae</taxon>
        <taxon>Streblomastix</taxon>
    </lineage>
</organism>
<dbReference type="AlphaFoldDB" id="A0A5J4X3K3"/>
<dbReference type="SUPFAM" id="SSF57850">
    <property type="entry name" value="RING/U-box"/>
    <property type="match status" value="1"/>
</dbReference>
<dbReference type="InterPro" id="IPR019954">
    <property type="entry name" value="Ubiquitin_CS"/>
</dbReference>
<dbReference type="PANTHER" id="PTHR10666">
    <property type="entry name" value="UBIQUITIN"/>
    <property type="match status" value="1"/>
</dbReference>
<accession>A0A5J4X3K3</accession>
<name>A0A5J4X3K3_9EUKA</name>
<keyword evidence="1" id="KW-0479">Metal-binding</keyword>
<dbReference type="EMBL" id="SNRW01000334">
    <property type="protein sequence ID" value="KAA6401788.1"/>
    <property type="molecule type" value="Genomic_DNA"/>
</dbReference>
<feature type="domain" description="RING-type" evidence="3">
    <location>
        <begin position="400"/>
        <end position="441"/>
    </location>
</feature>
<dbReference type="InterPro" id="IPR001841">
    <property type="entry name" value="Znf_RING"/>
</dbReference>
<feature type="domain" description="Ubiquitin-like" evidence="2">
    <location>
        <begin position="89"/>
        <end position="159"/>
    </location>
</feature>
<dbReference type="Gene3D" id="3.10.20.90">
    <property type="entry name" value="Phosphatidylinositol 3-kinase Catalytic Subunit, Chain A, domain 1"/>
    <property type="match status" value="1"/>
</dbReference>
<reference evidence="4 5" key="1">
    <citation type="submission" date="2019-03" db="EMBL/GenBank/DDBJ databases">
        <title>Single cell metagenomics reveals metabolic interactions within the superorganism composed of flagellate Streblomastix strix and complex community of Bacteroidetes bacteria on its surface.</title>
        <authorList>
            <person name="Treitli S.C."/>
            <person name="Kolisko M."/>
            <person name="Husnik F."/>
            <person name="Keeling P."/>
            <person name="Hampl V."/>
        </authorList>
    </citation>
    <scope>NUCLEOTIDE SEQUENCE [LARGE SCALE GENOMIC DNA]</scope>
    <source>
        <strain evidence="4">ST1C</strain>
    </source>
</reference>
<dbReference type="Pfam" id="PF00240">
    <property type="entry name" value="ubiquitin"/>
    <property type="match status" value="1"/>
</dbReference>
<sequence>MLQINFVGESAGQDLMINEVNEHTTMADVARKVLQFTKKPTAKFSFITDSGEKIELKVDQSEVEGDGKDKLVQTITGYYSTGLSCEIKTNITVILRKEGKSVEIPFHKQDKVSDLKRKACQLFAVKIDGAYLRMGSGYEIDDDKTLKQWEIYPGDCLYLFKEKFQKRKNTRGCIQIFIKTLQSRTLQMFVKQDDTILSVKSMVQEELFVPIDQQRLVYAGRELDDDKYLQDYNIQNEATIHLIARLSAGGELPLHFVDVEKTNTLVKSQWSKVAPEWRIAGPGLAVEGICTNNRCKAKGQMVIHSAGFGDFNFDKCDAKCPICSWPINPVKPGFNNCLWKIDFQKTGSSAVTKLPWTKTGDYYHTYDQQKAGMAEFTKLIIHTKKLVQDEYSSNSYVSFCLICHFKVFMAESNKCAKKCGHHFHDHCALSWRGRGFLCPIDGDEIEDNS</sequence>
<dbReference type="InterPro" id="IPR013083">
    <property type="entry name" value="Znf_RING/FYVE/PHD"/>
</dbReference>
<keyword evidence="1" id="KW-0862">Zinc</keyword>
<dbReference type="GO" id="GO:0008270">
    <property type="term" value="F:zinc ion binding"/>
    <property type="evidence" value="ECO:0007669"/>
    <property type="project" value="UniProtKB-KW"/>
</dbReference>
<evidence type="ECO:0000259" key="3">
    <source>
        <dbReference type="PROSITE" id="PS50089"/>
    </source>
</evidence>
<evidence type="ECO:0000256" key="1">
    <source>
        <dbReference type="PROSITE-ProRule" id="PRU00175"/>
    </source>
</evidence>
<keyword evidence="1" id="KW-0863">Zinc-finger</keyword>
<evidence type="ECO:0000259" key="2">
    <source>
        <dbReference type="PROSITE" id="PS50053"/>
    </source>
</evidence>
<dbReference type="PROSITE" id="PS50089">
    <property type="entry name" value="ZF_RING_2"/>
    <property type="match status" value="1"/>
</dbReference>
<gene>
    <name evidence="4" type="ORF">EZS28_002682</name>
</gene>
<comment type="caution">
    <text evidence="4">The sequence shown here is derived from an EMBL/GenBank/DDBJ whole genome shotgun (WGS) entry which is preliminary data.</text>
</comment>
<proteinExistence type="predicted"/>